<proteinExistence type="predicted"/>
<dbReference type="EMBL" id="MN740963">
    <property type="protein sequence ID" value="QHU20191.1"/>
    <property type="molecule type" value="Genomic_DNA"/>
</dbReference>
<evidence type="ECO:0000313" key="1">
    <source>
        <dbReference type="EMBL" id="QHU20191.1"/>
    </source>
</evidence>
<organism evidence="1">
    <name type="scientific">viral metagenome</name>
    <dbReference type="NCBI Taxonomy" id="1070528"/>
    <lineage>
        <taxon>unclassified sequences</taxon>
        <taxon>metagenomes</taxon>
        <taxon>organismal metagenomes</taxon>
    </lineage>
</organism>
<name>A0A6C0KSL8_9ZZZZ</name>
<protein>
    <submittedName>
        <fullName evidence="1">Uncharacterized protein</fullName>
    </submittedName>
</protein>
<reference evidence="1" key="1">
    <citation type="journal article" date="2020" name="Nature">
        <title>Giant virus diversity and host interactions through global metagenomics.</title>
        <authorList>
            <person name="Schulz F."/>
            <person name="Roux S."/>
            <person name="Paez-Espino D."/>
            <person name="Jungbluth S."/>
            <person name="Walsh D.A."/>
            <person name="Denef V.J."/>
            <person name="McMahon K.D."/>
            <person name="Konstantinidis K.T."/>
            <person name="Eloe-Fadrosh E.A."/>
            <person name="Kyrpides N.C."/>
            <person name="Woyke T."/>
        </authorList>
    </citation>
    <scope>NUCLEOTIDE SEQUENCE</scope>
    <source>
        <strain evidence="1">GVMAG-S-3300013014-136</strain>
    </source>
</reference>
<accession>A0A6C0KSL8</accession>
<sequence>MSFKRPSMRLKKKRNLDDTLLPELNIYDTRFNRRENLLLNILKNSCPKSQEFLNFPARLTEMVTASASNAKVCQEYDRLLKDTFNEIYSNFLVEGAKLKFNTGLMIDPNAKITLNYDTKNLYSKVAYPNVLSLITRIKYDDEIESFYENWDDLLYDIYVASEYAKYIFTYLDGITQQQLFELQSQTNINLYTGIISFFHSIRQTPGTDFLKFHLLDKEKFLKTFRDNKSKFPLVESEIAMSRKLLSFACNMTRDQHDAFLDTQIKAVIFEKFSTSIVEPKMFDDVREYFQTNSEQAKKIYGNADNAEADMIQTLRQMINTYKTPLVDKNEYLKVVEDVYLLYINKKLPLNADVDLSQTILAYESFKRGGELPKQIGQFVPLDETKIRKMGDVIEIKFDTAVPSKFNFLAPGNRDIPFQSNGVIFQSIIDFANFNMLVNILEVPVEKAMMLMSSPSIQKSIDSYIQTIQRKMIKQKVDEYAKEAQARRFFENHVNANFKLKASFCNSFLLNYFPEYLTDVKEIYVKDIIIISDESLVNYILTKADELVNAVTRVNNFRPNTINNQSGRNNLWNSIYKFKSRDVVNRIANLPEITFPIIKEAINYVKGNVLYNLTTISQEELGQLVTATYFELFEDAPQTVTLEDVNFTIDSIITILRTFVFNDKSATPRTNAELRLALSLILNIDMPNEVDETNFWNTIKQAGRLDLLSRILFMKKLHEVKPEEFFGPRSEVAFEAPSDFGEGGAAAAAQ</sequence>
<dbReference type="AlphaFoldDB" id="A0A6C0KSL8"/>